<evidence type="ECO:0000313" key="3">
    <source>
        <dbReference type="EMBL" id="EKX33694.1"/>
    </source>
</evidence>
<dbReference type="EnsemblProtists" id="EKX33694">
    <property type="protein sequence ID" value="EKX33694"/>
    <property type="gene ID" value="GUITHDRAFT_120084"/>
</dbReference>
<protein>
    <submittedName>
        <fullName evidence="3 4">Uncharacterized protein</fullName>
    </submittedName>
</protein>
<evidence type="ECO:0000313" key="5">
    <source>
        <dbReference type="Proteomes" id="UP000011087"/>
    </source>
</evidence>
<dbReference type="PaxDb" id="55529-EKX33694"/>
<keyword evidence="5" id="KW-1185">Reference proteome</keyword>
<dbReference type="RefSeq" id="XP_005820674.1">
    <property type="nucleotide sequence ID" value="XM_005820617.1"/>
</dbReference>
<feature type="chain" id="PRO_5008769902" evidence="2">
    <location>
        <begin position="33"/>
        <end position="367"/>
    </location>
</feature>
<reference evidence="4" key="3">
    <citation type="submission" date="2015-06" db="UniProtKB">
        <authorList>
            <consortium name="EnsemblProtists"/>
        </authorList>
    </citation>
    <scope>IDENTIFICATION</scope>
</reference>
<accession>L1ICP5</accession>
<keyword evidence="2" id="KW-0732">Signal</keyword>
<dbReference type="HOGENOM" id="CLU_755332_0_0_1"/>
<name>L1ICP5_GUITC</name>
<evidence type="ECO:0000313" key="4">
    <source>
        <dbReference type="EnsemblProtists" id="EKX33694"/>
    </source>
</evidence>
<organism evidence="3">
    <name type="scientific">Guillardia theta (strain CCMP2712)</name>
    <name type="common">Cryptophyte</name>
    <dbReference type="NCBI Taxonomy" id="905079"/>
    <lineage>
        <taxon>Eukaryota</taxon>
        <taxon>Cryptophyceae</taxon>
        <taxon>Pyrenomonadales</taxon>
        <taxon>Geminigeraceae</taxon>
        <taxon>Guillardia</taxon>
    </lineage>
</organism>
<evidence type="ECO:0000256" key="2">
    <source>
        <dbReference type="SAM" id="SignalP"/>
    </source>
</evidence>
<reference evidence="3 5" key="1">
    <citation type="journal article" date="2012" name="Nature">
        <title>Algal genomes reveal evolutionary mosaicism and the fate of nucleomorphs.</title>
        <authorList>
            <consortium name="DOE Joint Genome Institute"/>
            <person name="Curtis B.A."/>
            <person name="Tanifuji G."/>
            <person name="Burki F."/>
            <person name="Gruber A."/>
            <person name="Irimia M."/>
            <person name="Maruyama S."/>
            <person name="Arias M.C."/>
            <person name="Ball S.G."/>
            <person name="Gile G.H."/>
            <person name="Hirakawa Y."/>
            <person name="Hopkins J.F."/>
            <person name="Kuo A."/>
            <person name="Rensing S.A."/>
            <person name="Schmutz J."/>
            <person name="Symeonidi A."/>
            <person name="Elias M."/>
            <person name="Eveleigh R.J."/>
            <person name="Herman E.K."/>
            <person name="Klute M.J."/>
            <person name="Nakayama T."/>
            <person name="Obornik M."/>
            <person name="Reyes-Prieto A."/>
            <person name="Armbrust E.V."/>
            <person name="Aves S.J."/>
            <person name="Beiko R.G."/>
            <person name="Coutinho P."/>
            <person name="Dacks J.B."/>
            <person name="Durnford D.G."/>
            <person name="Fast N.M."/>
            <person name="Green B.R."/>
            <person name="Grisdale C.J."/>
            <person name="Hempel F."/>
            <person name="Henrissat B."/>
            <person name="Hoppner M.P."/>
            <person name="Ishida K."/>
            <person name="Kim E."/>
            <person name="Koreny L."/>
            <person name="Kroth P.G."/>
            <person name="Liu Y."/>
            <person name="Malik S.B."/>
            <person name="Maier U.G."/>
            <person name="McRose D."/>
            <person name="Mock T."/>
            <person name="Neilson J.A."/>
            <person name="Onodera N.T."/>
            <person name="Poole A.M."/>
            <person name="Pritham E.J."/>
            <person name="Richards T.A."/>
            <person name="Rocap G."/>
            <person name="Roy S.W."/>
            <person name="Sarai C."/>
            <person name="Schaack S."/>
            <person name="Shirato S."/>
            <person name="Slamovits C.H."/>
            <person name="Spencer D.F."/>
            <person name="Suzuki S."/>
            <person name="Worden A.Z."/>
            <person name="Zauner S."/>
            <person name="Barry K."/>
            <person name="Bell C."/>
            <person name="Bharti A.K."/>
            <person name="Crow J.A."/>
            <person name="Grimwood J."/>
            <person name="Kramer R."/>
            <person name="Lindquist E."/>
            <person name="Lucas S."/>
            <person name="Salamov A."/>
            <person name="McFadden G.I."/>
            <person name="Lane C.E."/>
            <person name="Keeling P.J."/>
            <person name="Gray M.W."/>
            <person name="Grigoriev I.V."/>
            <person name="Archibald J.M."/>
        </authorList>
    </citation>
    <scope>NUCLEOTIDE SEQUENCE</scope>
    <source>
        <strain evidence="3 5">CCMP2712</strain>
    </source>
</reference>
<dbReference type="AlphaFoldDB" id="L1ICP5"/>
<keyword evidence="1" id="KW-0175">Coiled coil</keyword>
<dbReference type="KEGG" id="gtt:GUITHDRAFT_120084"/>
<dbReference type="GeneID" id="17290456"/>
<gene>
    <name evidence="3" type="ORF">GUITHDRAFT_120084</name>
</gene>
<proteinExistence type="predicted"/>
<dbReference type="PROSITE" id="PS51257">
    <property type="entry name" value="PROKAR_LIPOPROTEIN"/>
    <property type="match status" value="1"/>
</dbReference>
<reference evidence="5" key="2">
    <citation type="submission" date="2012-11" db="EMBL/GenBank/DDBJ databases">
        <authorList>
            <person name="Kuo A."/>
            <person name="Curtis B.A."/>
            <person name="Tanifuji G."/>
            <person name="Burki F."/>
            <person name="Gruber A."/>
            <person name="Irimia M."/>
            <person name="Maruyama S."/>
            <person name="Arias M.C."/>
            <person name="Ball S.G."/>
            <person name="Gile G.H."/>
            <person name="Hirakawa Y."/>
            <person name="Hopkins J.F."/>
            <person name="Rensing S.A."/>
            <person name="Schmutz J."/>
            <person name="Symeonidi A."/>
            <person name="Elias M."/>
            <person name="Eveleigh R.J."/>
            <person name="Herman E.K."/>
            <person name="Klute M.J."/>
            <person name="Nakayama T."/>
            <person name="Obornik M."/>
            <person name="Reyes-Prieto A."/>
            <person name="Armbrust E.V."/>
            <person name="Aves S.J."/>
            <person name="Beiko R.G."/>
            <person name="Coutinho P."/>
            <person name="Dacks J.B."/>
            <person name="Durnford D.G."/>
            <person name="Fast N.M."/>
            <person name="Green B.R."/>
            <person name="Grisdale C."/>
            <person name="Hempe F."/>
            <person name="Henrissat B."/>
            <person name="Hoppner M.P."/>
            <person name="Ishida K.-I."/>
            <person name="Kim E."/>
            <person name="Koreny L."/>
            <person name="Kroth P.G."/>
            <person name="Liu Y."/>
            <person name="Malik S.-B."/>
            <person name="Maier U.G."/>
            <person name="McRose D."/>
            <person name="Mock T."/>
            <person name="Neilson J.A."/>
            <person name="Onodera N.T."/>
            <person name="Poole A.M."/>
            <person name="Pritham E.J."/>
            <person name="Richards T.A."/>
            <person name="Rocap G."/>
            <person name="Roy S.W."/>
            <person name="Sarai C."/>
            <person name="Schaack S."/>
            <person name="Shirato S."/>
            <person name="Slamovits C.H."/>
            <person name="Spencer D.F."/>
            <person name="Suzuki S."/>
            <person name="Worden A.Z."/>
            <person name="Zauner S."/>
            <person name="Barry K."/>
            <person name="Bell C."/>
            <person name="Bharti A.K."/>
            <person name="Crow J.A."/>
            <person name="Grimwood J."/>
            <person name="Kramer R."/>
            <person name="Lindquist E."/>
            <person name="Lucas S."/>
            <person name="Salamov A."/>
            <person name="McFadden G.I."/>
            <person name="Lane C.E."/>
            <person name="Keeling P.J."/>
            <person name="Gray M.W."/>
            <person name="Grigoriev I.V."/>
            <person name="Archibald J.M."/>
        </authorList>
    </citation>
    <scope>NUCLEOTIDE SEQUENCE</scope>
    <source>
        <strain evidence="5">CCMP2712</strain>
    </source>
</reference>
<dbReference type="EMBL" id="JH993132">
    <property type="protein sequence ID" value="EKX33694.1"/>
    <property type="molecule type" value="Genomic_DNA"/>
</dbReference>
<evidence type="ECO:0000256" key="1">
    <source>
        <dbReference type="SAM" id="Coils"/>
    </source>
</evidence>
<dbReference type="Proteomes" id="UP000011087">
    <property type="component" value="Unassembled WGS sequence"/>
</dbReference>
<feature type="coiled-coil region" evidence="1">
    <location>
        <begin position="245"/>
        <end position="311"/>
    </location>
</feature>
<sequence length="367" mass="42042">MRMWRELEASKVFTKGLPPLLVLLLASIACEAQNVPLWKHVSDNAEVSVATSAAQYVIALMNIGIMFDPLTGNRIPFFNQFTQFERLMSASKHSPSVVYGIEPRFFLIVEVTQDSDPFPFLIETYQDSLGNWQVSKPDAVRPQAASYEVSIPITEMLWLSVKENEPAIVSARAAGEGFAKFLMENNYFPSVDPNTNMVEERLLLMKMRDVSPTSVAVAARNREVWDTEKLEKLDKEIDRLGSLLADRLQEKKQLLQSVQERILREGKDTRSGSYDSVESVEERLKRIELVVKDLETRLEAKEKDKGDLLKVIDENAKQTMRQRRQLFLYSDAWRTSDISSWNLQAHMPFSWDYQTLSDRLNLTSIPT</sequence>
<feature type="signal peptide" evidence="2">
    <location>
        <begin position="1"/>
        <end position="32"/>
    </location>
</feature>